<dbReference type="NCBIfam" id="TIGR02532">
    <property type="entry name" value="IV_pilin_GFxxxE"/>
    <property type="match status" value="1"/>
</dbReference>
<keyword evidence="2" id="KW-0812">Transmembrane</keyword>
<keyword evidence="4" id="KW-1185">Reference proteome</keyword>
<evidence type="ECO:0000313" key="4">
    <source>
        <dbReference type="Proteomes" id="UP000515733"/>
    </source>
</evidence>
<evidence type="ECO:0000256" key="2">
    <source>
        <dbReference type="SAM" id="Phobius"/>
    </source>
</evidence>
<dbReference type="EMBL" id="LR778301">
    <property type="protein sequence ID" value="CAB1369917.1"/>
    <property type="molecule type" value="Genomic_DNA"/>
</dbReference>
<evidence type="ECO:0000256" key="1">
    <source>
        <dbReference type="SAM" id="MobiDB-lite"/>
    </source>
</evidence>
<name>A0A6S6Y3E9_9PROT</name>
<feature type="region of interest" description="Disordered" evidence="1">
    <location>
        <begin position="211"/>
        <end position="234"/>
    </location>
</feature>
<evidence type="ECO:0000313" key="3">
    <source>
        <dbReference type="EMBL" id="CAB1369917.1"/>
    </source>
</evidence>
<dbReference type="InterPro" id="IPR012902">
    <property type="entry name" value="N_methyl_site"/>
</dbReference>
<proteinExistence type="predicted"/>
<dbReference type="OrthoDB" id="6038212at2"/>
<feature type="transmembrane region" description="Helical" evidence="2">
    <location>
        <begin position="16"/>
        <end position="36"/>
    </location>
</feature>
<dbReference type="RefSeq" id="WP_145772056.1">
    <property type="nucleotide sequence ID" value="NZ_LR778301.1"/>
</dbReference>
<dbReference type="KEGG" id="doe:DENOEST_2752"/>
<keyword evidence="2" id="KW-0472">Membrane</keyword>
<keyword evidence="2" id="KW-1133">Transmembrane helix</keyword>
<dbReference type="Pfam" id="PF07963">
    <property type="entry name" value="N_methyl"/>
    <property type="match status" value="1"/>
</dbReference>
<gene>
    <name evidence="3" type="ORF">DENOEST_2752</name>
</gene>
<sequence length="287" mass="29854">MNPPALAPRGFTLTELAVVLVIVSLLLGSLLLPLGIQQDARAQRETAQAMETAGEALIGFALVQSRLPCPDSDRDGLENCDATAVDAVGVPSSGLCTRSVGRCVGGACEGGLPFATLGLPAADSWSSRYRYRVSSPFIVQTITVHEGVCGDGPIVSTHAGINLSASGDITLRTRGDDPATTGTVESRTLINMASQVPAVIISAGKNRYGGISADGSRQAPAPPPENSDETTNASIGNIKIVRTIPAPDTRGCDDGNEARPPCEFDDVVVWLSQHVLFNRLIAAGRLP</sequence>
<organism evidence="3 4">
    <name type="scientific">Denitratisoma oestradiolicum</name>
    <dbReference type="NCBI Taxonomy" id="311182"/>
    <lineage>
        <taxon>Bacteria</taxon>
        <taxon>Pseudomonadati</taxon>
        <taxon>Pseudomonadota</taxon>
        <taxon>Betaproteobacteria</taxon>
        <taxon>Nitrosomonadales</taxon>
        <taxon>Sterolibacteriaceae</taxon>
        <taxon>Denitratisoma</taxon>
    </lineage>
</organism>
<reference evidence="3 4" key="1">
    <citation type="submission" date="2020-03" db="EMBL/GenBank/DDBJ databases">
        <authorList>
            <consortium name="Genoscope - CEA"/>
            <person name="William W."/>
        </authorList>
    </citation>
    <scope>NUCLEOTIDE SEQUENCE [LARGE SCALE GENOMIC DNA]</scope>
    <source>
        <strain evidence="4">DSM 16959</strain>
    </source>
</reference>
<protein>
    <submittedName>
        <fullName evidence="3">Putative Prepilin-type cleavage/methylation domain-containing protein</fullName>
    </submittedName>
</protein>
<accession>A0A6S6Y3E9</accession>
<dbReference type="AlphaFoldDB" id="A0A6S6Y3E9"/>
<dbReference type="Proteomes" id="UP000515733">
    <property type="component" value="Chromosome"/>
</dbReference>